<gene>
    <name evidence="1" type="ORF">TCAL_00028</name>
</gene>
<comment type="caution">
    <text evidence="1">The sequence shown here is derived from an EMBL/GenBank/DDBJ whole genome shotgun (WGS) entry which is preliminary data.</text>
</comment>
<proteinExistence type="predicted"/>
<dbReference type="STRING" id="6832.A0A553PHB6"/>
<dbReference type="GO" id="GO:0016423">
    <property type="term" value="F:tRNA (guanine) methyltransferase activity"/>
    <property type="evidence" value="ECO:0007669"/>
    <property type="project" value="TreeGrafter"/>
</dbReference>
<sequence>MDFDWLCHEMDKISDCVHGSSELSVWEQDRLALLLNIFIEDEDFKGKGGSKGVNVRGTFTLKVAEVVAATCRNPEALIPSLSDALFKLFEHSKSDLAPDTLTRSNKSVLKEMSKSLNEALLQINSNSIEPQTLARFKSCVKITVQWGFDNDPIIRQVIMNIGSEMVTRSLRDNFQGSLFMMPVITRAFPSLIPDLIRLLPLATKVENLNGSSLPRCLEIMCIMADHVCVEKTLRSICLDQFFEILALGLSHVESIVQKRALYLLKRTVDALSTAPIGNPWDCSRVHIASLEAQKALWNEYYLILESVDEKQGHIVKQVLGKLANLLSKTGAIAKVGTPFHVSWVLVVLDRLMVHNNQLIVKWTILFILSEFRLSDLKMNSGDFANLFQHILLPGLNSTKMICEDVLSDYGILHKFESFLTYWITSSNSDDNAWSLDIQNQDILCKGGTQELFLRILCKSCPCSEEALNSLIENFGPKGILIPGSKLWSCIQSWVTKHDSEVMPANPEYINKVIARSSNESSSEKRINLMKALALQLRLSEGYDNFFQSSLWIHVANLILDHADRVYSRANLDLLLLVGFLLEEPTKRDEGRADVLHFAEEIPLFSIVPQFQSMLRKTSSLAPAFQRSIERILFDSEELPEEPILKRLDLNLTPITNLVQCGLFPTPTFLDKSSQLFRSKSNAAVNSYSENLLISQWNTVLSLLKSSGLQVETSVCVKMFNLALEAIPKSGRFGLPVIFDALTHTLRSVKTLSLNGDVIQAVLELGWRTCADFRRNEAYWPCCRAFVDLAFCNSLLSMKDLTEYLEFLVENLFEESEAVPGLMGLFASRLRRGALDIGTDFPILNHSLSKLFLFGSSYKKDQQLQCEIVSVLVEDHLKGFGAQCVYGTDVHVPTLVRSLGHEIVSVLGPKLNHEALISKVRDLEKSVVGNKVRYFANSQVHLVKTRVLQVYLIMADFLPEKVGLQLGQDMISSILNDEFQTSVRYFTEWILIRLSKRFEALQEQSLQGLELAKQTRPGCVPSFLFVISHCLTLSVEYRMRRILPWTMSQHFATRLCAQLVFRRLYSNCSEEVKPVFEIMDICVAESLANGNMGKHGAELQTDFYLTNFDPEINFNPTDIFRNIPRLSLVVKTEWMWYSK</sequence>
<protein>
    <submittedName>
        <fullName evidence="1">Uncharacterized protein</fullName>
    </submittedName>
</protein>
<dbReference type="PANTHER" id="PTHR12029:SF11">
    <property type="entry name" value="METHYLTRANSFERASE TARBP1-RELATED"/>
    <property type="match status" value="1"/>
</dbReference>
<keyword evidence="2" id="KW-1185">Reference proteome</keyword>
<dbReference type="PANTHER" id="PTHR12029">
    <property type="entry name" value="RNA METHYLTRANSFERASE"/>
    <property type="match status" value="1"/>
</dbReference>
<dbReference type="Proteomes" id="UP000318571">
    <property type="component" value="Chromosome 5"/>
</dbReference>
<dbReference type="GO" id="GO:0030488">
    <property type="term" value="P:tRNA methylation"/>
    <property type="evidence" value="ECO:0007669"/>
    <property type="project" value="TreeGrafter"/>
</dbReference>
<dbReference type="AlphaFoldDB" id="A0A553PHB6"/>
<dbReference type="EMBL" id="VCGU01000004">
    <property type="protein sequence ID" value="TRY77066.1"/>
    <property type="molecule type" value="Genomic_DNA"/>
</dbReference>
<evidence type="ECO:0000313" key="2">
    <source>
        <dbReference type="Proteomes" id="UP000318571"/>
    </source>
</evidence>
<reference evidence="1 2" key="1">
    <citation type="journal article" date="2018" name="Nat. Ecol. Evol.">
        <title>Genomic signatures of mitonuclear coevolution across populations of Tigriopus californicus.</title>
        <authorList>
            <person name="Barreto F.S."/>
            <person name="Watson E.T."/>
            <person name="Lima T.G."/>
            <person name="Willett C.S."/>
            <person name="Edmands S."/>
            <person name="Li W."/>
            <person name="Burton R.S."/>
        </authorList>
    </citation>
    <scope>NUCLEOTIDE SEQUENCE [LARGE SCALE GENOMIC DNA]</scope>
    <source>
        <strain evidence="1 2">San Diego</strain>
    </source>
</reference>
<name>A0A553PHB6_TIGCA</name>
<dbReference type="InterPro" id="IPR045330">
    <property type="entry name" value="TRM3/TARBP1"/>
</dbReference>
<dbReference type="OMA" id="MSSENWQ"/>
<evidence type="ECO:0000313" key="1">
    <source>
        <dbReference type="EMBL" id="TRY77066.1"/>
    </source>
</evidence>
<organism evidence="1 2">
    <name type="scientific">Tigriopus californicus</name>
    <name type="common">Marine copepod</name>
    <dbReference type="NCBI Taxonomy" id="6832"/>
    <lineage>
        <taxon>Eukaryota</taxon>
        <taxon>Metazoa</taxon>
        <taxon>Ecdysozoa</taxon>
        <taxon>Arthropoda</taxon>
        <taxon>Crustacea</taxon>
        <taxon>Multicrustacea</taxon>
        <taxon>Hexanauplia</taxon>
        <taxon>Copepoda</taxon>
        <taxon>Harpacticoida</taxon>
        <taxon>Harpacticidae</taxon>
        <taxon>Tigriopus</taxon>
    </lineage>
</organism>
<accession>A0A553PHB6</accession>